<dbReference type="STRING" id="33007.HMPREF3198_02109"/>
<dbReference type="Proteomes" id="UP000235122">
    <property type="component" value="Unassembled WGS sequence"/>
</dbReference>
<evidence type="ECO:0000256" key="5">
    <source>
        <dbReference type="PIRSR" id="PIRSR615500-1"/>
    </source>
</evidence>
<proteinExistence type="inferred from homology"/>
<evidence type="ECO:0000256" key="7">
    <source>
        <dbReference type="RuleBase" id="RU003355"/>
    </source>
</evidence>
<feature type="active site" description="Charge relay system" evidence="5 6">
    <location>
        <position position="400"/>
    </location>
</feature>
<dbReference type="PROSITE" id="PS00136">
    <property type="entry name" value="SUBTILASE_ASP"/>
    <property type="match status" value="1"/>
</dbReference>
<evidence type="ECO:0000259" key="10">
    <source>
        <dbReference type="Pfam" id="PF00082"/>
    </source>
</evidence>
<evidence type="ECO:0000313" key="11">
    <source>
        <dbReference type="EMBL" id="PKY71943.1"/>
    </source>
</evidence>
<dbReference type="Gene3D" id="2.60.120.260">
    <property type="entry name" value="Galactose-binding domain-like"/>
    <property type="match status" value="1"/>
</dbReference>
<keyword evidence="3 6" id="KW-0378">Hydrolase</keyword>
<keyword evidence="4 6" id="KW-0720">Serine protease</keyword>
<dbReference type="SUPFAM" id="SSF52743">
    <property type="entry name" value="Subtilisin-like"/>
    <property type="match status" value="1"/>
</dbReference>
<protein>
    <recommendedName>
        <fullName evidence="10">Peptidase S8/S53 domain-containing protein</fullName>
    </recommendedName>
</protein>
<dbReference type="GO" id="GO:0004252">
    <property type="term" value="F:serine-type endopeptidase activity"/>
    <property type="evidence" value="ECO:0007669"/>
    <property type="project" value="UniProtKB-UniRule"/>
</dbReference>
<feature type="compositionally biased region" description="Basic and acidic residues" evidence="8">
    <location>
        <begin position="1574"/>
        <end position="1584"/>
    </location>
</feature>
<dbReference type="InterPro" id="IPR036852">
    <property type="entry name" value="Peptidase_S8/S53_dom_sf"/>
</dbReference>
<dbReference type="Pfam" id="PF00082">
    <property type="entry name" value="Peptidase_S8"/>
    <property type="match status" value="1"/>
</dbReference>
<evidence type="ECO:0000256" key="9">
    <source>
        <dbReference type="SAM" id="Phobius"/>
    </source>
</evidence>
<keyword evidence="9" id="KW-1133">Transmembrane helix</keyword>
<dbReference type="Gene3D" id="2.60.120.200">
    <property type="match status" value="1"/>
</dbReference>
<dbReference type="GO" id="GO:0006508">
    <property type="term" value="P:proteolysis"/>
    <property type="evidence" value="ECO:0007669"/>
    <property type="project" value="UniProtKB-KW"/>
</dbReference>
<evidence type="ECO:0000256" key="3">
    <source>
        <dbReference type="ARBA" id="ARBA00022801"/>
    </source>
</evidence>
<feature type="transmembrane region" description="Helical" evidence="9">
    <location>
        <begin position="1590"/>
        <end position="1615"/>
    </location>
</feature>
<sequence>MITQKEEKKVRIKTVLAMAASTTLVTTLLPIGSVYAAPIDGQIAGGGGREVKAIIKLKDNPTPPVRSEAPAEKIGHVNKLRQKTQHSQRRLVEQLKNGKAKNIKPYFVVNAVAVTAKKSLLTQVAKLEEVEKITVNAKRKLDPVKDEKARQDRSTSTHIPWNIRAAGVSKELQDKYGGKGVVVGVIDSGVDLSHPEISASWRGNTGDKAASWYDALGASNKPVDKRGHGTHVTGTILGSHTGVAPGAKWIGARVFDDNGETSDDRLLDAAQWMLAPKDSKGVAHPELAPRIINSSWGGSSQSEFFRPVLKQWRSAGILPVFSAGNRSASNNGGEGSIGTPASFPEAFAVGAIRKDDKVAKFSLRGPSKFTDKAKPDIVAPGVNIRSSAPGGKYVLHTGTSMAAPHVSGVAALVLSANPKLNTDQLEQTLLSSATPLVDETYVTSPNHGYGAGKVNAALAVQTALDGKNVAKVSGKVYVPGSDKSAPTITHTPLKNFYRGAAATFSGQISDDTGLSQAWVEVRRGGQDKWERRSLKLVQGNKKNGRYETEITEADLKSDLLTYRLGAKDRTGKEAVTKDYEVSIKSGVGIGYKEDFEAGADGFEYGGKTPMWKWGKPPKAVGAHSGEKAMGVGLKGEGYSGLDQATLLTPPIDLDSKGASLSFWHYYDLDNAQSALFDTGEVWVGEIRDDSGEITWEKQPQRIYRNHQRSWKQEYLDLSPYKGKRIRVMFGVRGQAMSKKATPGWFIDDVKIEKATTAKPAAPSEDINLDSYPEGRTIYEFKPLSEPTITGYALYRSHDGGPWQKVQTISRQQAGKYSTRIADWPRPQKGTYSYYAVALAGDVESSPSKVLSRTFSQGKEIYSFNFEDSDQGWTSEPDAQGNRFERGIPSITDAENHGQGPSPQTSKGKNEGANVFGTVLNDFRHPKATYRLTSPKIDLSGREGVQMYFQSWFNTQGRKGNDEYGSYDNDQGKIEVSNDGSTWHTIFELNEATISKDKERRVGAWHLDHVDIPKEYLGATTQVRFTLQSGTDQRDSQSGGWYLDDVTFNVPGETTPPPPVKSEVVAHEAADIQLMQSEGTKAVSEGPTTAESWVPATRAHVRVEGEGSSYPVEEGSGDYRLATRSGNVTLVASAPGYAPKRITTQAQADKETKADFYLEKVAVNSLKIDITNAEAKVSIYQDGEVTPVFAGQGKSLTVKDLPAGDYTLRVEAKGMATVEKPLKVTKETKPLTLTMKKVKEGPEGELALDNGQAASALDSLNAGSTVAVKFSAKEESKVKKVRLRLAGVSDDVAETEFEWAIWGQNDADGLPQKILSGPHTMKAKPTAANPWVEIELATPVQVKGDFFVSYTQKKQPAKGVALLAKDSGKTKSEHSYKLINGAFHEADEEGEYMIRAMLAPIAEVKANPSLADAPAIRGVAGMAIAPVKVAIVNPGGVGKLSCAIGGVKGLTAAAAEDNAACVITGTPAAPYEGTYRLTLRWGENQKTSVEGKAVITAAMPNPGTSPGKVDGSTQTEVPGKADGSTQTEVPGKADGSTQTEVPGKADGSTQTEVPGKAGAGAKSDKPATGTGGGEEPSRVAKSHNRDISKPLATTGVSLCATGLFAALMLAAGYVLLIKRRTK</sequence>
<keyword evidence="9" id="KW-0472">Membrane</keyword>
<comment type="caution">
    <text evidence="11">The sequence shown here is derived from an EMBL/GenBank/DDBJ whole genome shotgun (WGS) entry which is preliminary data.</text>
</comment>
<dbReference type="EMBL" id="PKKO01000005">
    <property type="protein sequence ID" value="PKY71943.1"/>
    <property type="molecule type" value="Genomic_DNA"/>
</dbReference>
<evidence type="ECO:0000256" key="8">
    <source>
        <dbReference type="SAM" id="MobiDB-lite"/>
    </source>
</evidence>
<evidence type="ECO:0000313" key="12">
    <source>
        <dbReference type="Proteomes" id="UP000235122"/>
    </source>
</evidence>
<dbReference type="InterPro" id="IPR023827">
    <property type="entry name" value="Peptidase_S8_Asp-AS"/>
</dbReference>
<dbReference type="PANTHER" id="PTHR43399">
    <property type="entry name" value="SUBTILISIN-RELATED"/>
    <property type="match status" value="1"/>
</dbReference>
<dbReference type="PROSITE" id="PS51892">
    <property type="entry name" value="SUBTILASE"/>
    <property type="match status" value="1"/>
</dbReference>
<dbReference type="RefSeq" id="WP_060798097.1">
    <property type="nucleotide sequence ID" value="NZ_JAWHKF010000017.1"/>
</dbReference>
<feature type="active site" description="Charge relay system" evidence="5 6">
    <location>
        <position position="228"/>
    </location>
</feature>
<dbReference type="PANTHER" id="PTHR43399:SF4">
    <property type="entry name" value="CELL WALL-ASSOCIATED PROTEASE"/>
    <property type="match status" value="1"/>
</dbReference>
<dbReference type="InterPro" id="IPR051048">
    <property type="entry name" value="Peptidase_S8/S53_subtilisin"/>
</dbReference>
<dbReference type="InterPro" id="IPR000209">
    <property type="entry name" value="Peptidase_S8/S53_dom"/>
</dbReference>
<comment type="similarity">
    <text evidence="1 6 7">Belongs to the peptidase S8 family.</text>
</comment>
<evidence type="ECO:0000256" key="6">
    <source>
        <dbReference type="PROSITE-ProRule" id="PRU01240"/>
    </source>
</evidence>
<feature type="region of interest" description="Disordered" evidence="8">
    <location>
        <begin position="867"/>
        <end position="911"/>
    </location>
</feature>
<reference evidence="11 12" key="1">
    <citation type="submission" date="2017-12" db="EMBL/GenBank/DDBJ databases">
        <title>Phylogenetic diversity of female urinary microbiome.</title>
        <authorList>
            <person name="Thomas-White K."/>
            <person name="Wolfe A.J."/>
        </authorList>
    </citation>
    <scope>NUCLEOTIDE SEQUENCE [LARGE SCALE GENOMIC DNA]</scope>
    <source>
        <strain evidence="11 12">UMB0402</strain>
    </source>
</reference>
<dbReference type="InterPro" id="IPR022398">
    <property type="entry name" value="Peptidase_S8_His-AS"/>
</dbReference>
<dbReference type="PRINTS" id="PR00723">
    <property type="entry name" value="SUBTILISIN"/>
</dbReference>
<dbReference type="Gene3D" id="3.40.50.200">
    <property type="entry name" value="Peptidase S8/S53 domain"/>
    <property type="match status" value="1"/>
</dbReference>
<dbReference type="InterPro" id="IPR023828">
    <property type="entry name" value="Peptidase_S8_Ser-AS"/>
</dbReference>
<dbReference type="InterPro" id="IPR015500">
    <property type="entry name" value="Peptidase_S8_subtilisin-rel"/>
</dbReference>
<keyword evidence="9" id="KW-0812">Transmembrane</keyword>
<evidence type="ECO:0000256" key="1">
    <source>
        <dbReference type="ARBA" id="ARBA00011073"/>
    </source>
</evidence>
<dbReference type="Gene3D" id="2.60.40.1120">
    <property type="entry name" value="Carboxypeptidase-like, regulatory domain"/>
    <property type="match status" value="1"/>
</dbReference>
<dbReference type="PROSITE" id="PS00137">
    <property type="entry name" value="SUBTILASE_HIS"/>
    <property type="match status" value="1"/>
</dbReference>
<dbReference type="NCBIfam" id="NF038128">
    <property type="entry name" value="choice_anch_J"/>
    <property type="match status" value="1"/>
</dbReference>
<organism evidence="11 12">
    <name type="scientific">Winkia neuii</name>
    <dbReference type="NCBI Taxonomy" id="33007"/>
    <lineage>
        <taxon>Bacteria</taxon>
        <taxon>Bacillati</taxon>
        <taxon>Actinomycetota</taxon>
        <taxon>Actinomycetes</taxon>
        <taxon>Actinomycetales</taxon>
        <taxon>Actinomycetaceae</taxon>
        <taxon>Winkia</taxon>
    </lineage>
</organism>
<dbReference type="PROSITE" id="PS00138">
    <property type="entry name" value="SUBTILASE_SER"/>
    <property type="match status" value="1"/>
</dbReference>
<gene>
    <name evidence="11" type="ORF">CYJ19_09545</name>
</gene>
<feature type="region of interest" description="Disordered" evidence="8">
    <location>
        <begin position="1496"/>
        <end position="1584"/>
    </location>
</feature>
<name>A0A2I1ILE1_9ACTO</name>
<feature type="active site" description="Charge relay system" evidence="5 6">
    <location>
        <position position="187"/>
    </location>
</feature>
<evidence type="ECO:0000256" key="2">
    <source>
        <dbReference type="ARBA" id="ARBA00022670"/>
    </source>
</evidence>
<keyword evidence="12" id="KW-1185">Reference proteome</keyword>
<evidence type="ECO:0000256" key="4">
    <source>
        <dbReference type="ARBA" id="ARBA00022825"/>
    </source>
</evidence>
<keyword evidence="2 6" id="KW-0645">Protease</keyword>
<accession>A0A2I1ILE1</accession>
<feature type="domain" description="Peptidase S8/S53" evidence="10">
    <location>
        <begin position="178"/>
        <end position="452"/>
    </location>
</feature>